<protein>
    <submittedName>
        <fullName evidence="1">Uncharacterized protein</fullName>
    </submittedName>
</protein>
<sequence>MFETQYSANRLPCLLNDDQMGELVFGNFSKVGGQCTEMNDVTIPVDQDDGSLLAKAMLECNYNSWQSILFNKDNNSVEVAHFHGLQEALDKARYGETPDYLKRIATLIEVDRGKATKFGHKNIEVLVCAAIKEMEDWRTPKDSGCNQLKKWAATLNMGKEQDFEVKFADDMLNNICLACFAYSMIFGEDGSAHKVASGRV</sequence>
<dbReference type="AlphaFoldDB" id="A0A2P5VZ44"/>
<dbReference type="EMBL" id="KZ670020">
    <property type="protein sequence ID" value="PPR84097.1"/>
    <property type="molecule type" value="Genomic_DNA"/>
</dbReference>
<name>A0A2P5VZ44_GOSBA</name>
<organism evidence="1 2">
    <name type="scientific">Gossypium barbadense</name>
    <name type="common">Sea Island cotton</name>
    <name type="synonym">Hibiscus barbadensis</name>
    <dbReference type="NCBI Taxonomy" id="3634"/>
    <lineage>
        <taxon>Eukaryota</taxon>
        <taxon>Viridiplantae</taxon>
        <taxon>Streptophyta</taxon>
        <taxon>Embryophyta</taxon>
        <taxon>Tracheophyta</taxon>
        <taxon>Spermatophyta</taxon>
        <taxon>Magnoliopsida</taxon>
        <taxon>eudicotyledons</taxon>
        <taxon>Gunneridae</taxon>
        <taxon>Pentapetalae</taxon>
        <taxon>rosids</taxon>
        <taxon>malvids</taxon>
        <taxon>Malvales</taxon>
        <taxon>Malvaceae</taxon>
        <taxon>Malvoideae</taxon>
        <taxon>Gossypium</taxon>
    </lineage>
</organism>
<accession>A0A2P5VZ44</accession>
<dbReference type="PANTHER" id="PTHR35021">
    <property type="match status" value="1"/>
</dbReference>
<evidence type="ECO:0000313" key="2">
    <source>
        <dbReference type="Proteomes" id="UP000239757"/>
    </source>
</evidence>
<reference evidence="1 2" key="1">
    <citation type="submission" date="2015-01" db="EMBL/GenBank/DDBJ databases">
        <title>Genome of allotetraploid Gossypium barbadense reveals genomic plasticity and fiber elongation in cotton evolution.</title>
        <authorList>
            <person name="Chen X."/>
            <person name="Liu X."/>
            <person name="Zhao B."/>
            <person name="Zheng H."/>
            <person name="Hu Y."/>
            <person name="Lu G."/>
            <person name="Yang C."/>
            <person name="Chen J."/>
            <person name="Shan C."/>
            <person name="Zhang L."/>
            <person name="Zhou Y."/>
            <person name="Wang L."/>
            <person name="Guo W."/>
            <person name="Bai Y."/>
            <person name="Ruan J."/>
            <person name="Shangguan X."/>
            <person name="Mao Y."/>
            <person name="Jiang J."/>
            <person name="Zhu Y."/>
            <person name="Lei J."/>
            <person name="Kang H."/>
            <person name="Chen S."/>
            <person name="He X."/>
            <person name="Wang R."/>
            <person name="Wang Y."/>
            <person name="Chen J."/>
            <person name="Wang L."/>
            <person name="Yu S."/>
            <person name="Wang B."/>
            <person name="Wei J."/>
            <person name="Song S."/>
            <person name="Lu X."/>
            <person name="Gao Z."/>
            <person name="Gu W."/>
            <person name="Deng X."/>
            <person name="Ma D."/>
            <person name="Wang S."/>
            <person name="Liang W."/>
            <person name="Fang L."/>
            <person name="Cai C."/>
            <person name="Zhu X."/>
            <person name="Zhou B."/>
            <person name="Zhang Y."/>
            <person name="Chen Z."/>
            <person name="Xu S."/>
            <person name="Zhu R."/>
            <person name="Wang S."/>
            <person name="Zhang T."/>
            <person name="Zhao G."/>
        </authorList>
    </citation>
    <scope>NUCLEOTIDE SEQUENCE [LARGE SCALE GENOMIC DNA]</scope>
    <source>
        <strain evidence="2">cv. Xinhai21</strain>
        <tissue evidence="1">Leaf</tissue>
    </source>
</reference>
<proteinExistence type="predicted"/>
<evidence type="ECO:0000313" key="1">
    <source>
        <dbReference type="EMBL" id="PPR84097.1"/>
    </source>
</evidence>
<gene>
    <name evidence="1" type="ORF">GOBAR_AA36616</name>
</gene>
<dbReference type="OrthoDB" id="997798at2759"/>
<dbReference type="Proteomes" id="UP000239757">
    <property type="component" value="Unassembled WGS sequence"/>
</dbReference>
<dbReference type="PANTHER" id="PTHR35021:SF8">
    <property type="entry name" value="FIBER PROTEIN FB17"/>
    <property type="match status" value="1"/>
</dbReference>